<organism evidence="1 2">
    <name type="scientific">Pyropia yezoensis</name>
    <name type="common">Susabi-nori</name>
    <name type="synonym">Porphyra yezoensis</name>
    <dbReference type="NCBI Taxonomy" id="2788"/>
    <lineage>
        <taxon>Eukaryota</taxon>
        <taxon>Rhodophyta</taxon>
        <taxon>Bangiophyceae</taxon>
        <taxon>Bangiales</taxon>
        <taxon>Bangiaceae</taxon>
        <taxon>Pyropia</taxon>
    </lineage>
</organism>
<dbReference type="EMBL" id="CM020618">
    <property type="protein sequence ID" value="KAK1861798.1"/>
    <property type="molecule type" value="Genomic_DNA"/>
</dbReference>
<dbReference type="Proteomes" id="UP000798662">
    <property type="component" value="Chromosome 1"/>
</dbReference>
<proteinExistence type="predicted"/>
<comment type="caution">
    <text evidence="1">The sequence shown here is derived from an EMBL/GenBank/DDBJ whole genome shotgun (WGS) entry which is preliminary data.</text>
</comment>
<keyword evidence="2" id="KW-1185">Reference proteome</keyword>
<protein>
    <submittedName>
        <fullName evidence="1">Uncharacterized protein</fullName>
    </submittedName>
</protein>
<gene>
    <name evidence="1" type="ORF">I4F81_004378</name>
</gene>
<reference evidence="1" key="1">
    <citation type="submission" date="2019-11" db="EMBL/GenBank/DDBJ databases">
        <title>Nori genome reveals adaptations in red seaweeds to the harsh intertidal environment.</title>
        <authorList>
            <person name="Wang D."/>
            <person name="Mao Y."/>
        </authorList>
    </citation>
    <scope>NUCLEOTIDE SEQUENCE</scope>
    <source>
        <tissue evidence="1">Gametophyte</tissue>
    </source>
</reference>
<sequence length="279" mass="29390">MPFTRRPARQPLLPALLSMVCNVPVAADINLFRWPSVLLFCSGGPRCVPFLMVFVSWYDRLGAFLTPGLVARSLLVDARFLLLWLAGNGPFCGDYPPPWWCMPPVDSQANDAAKKRVKANAAALASMRLFLAVANVAYLVSMVVASARHAPPTRGLLMWAAYLAVEGGLYSFLSSSAAPVRDAHGVLVAGGTDLSAPGFMEYTRDALTVTTAAHALCAATAWGNLLLAAIPLYAVSMVASASARRSSNALSAFAGGAESTPTGAAAIATPPKRAKVRAR</sequence>
<evidence type="ECO:0000313" key="1">
    <source>
        <dbReference type="EMBL" id="KAK1861798.1"/>
    </source>
</evidence>
<accession>A0ACC3BW36</accession>
<name>A0ACC3BW36_PYRYE</name>
<evidence type="ECO:0000313" key="2">
    <source>
        <dbReference type="Proteomes" id="UP000798662"/>
    </source>
</evidence>